<dbReference type="EMBL" id="BK015344">
    <property type="protein sequence ID" value="DAE02299.1"/>
    <property type="molecule type" value="Genomic_DNA"/>
</dbReference>
<sequence length="144" mass="16719">MKGGFNSSFVEVKTFEGPKFIKDLKIGDLIVNKNGFTKLEALYKRAARFNESVYNVYCHADEEVVLDRISGEQLLYVIDSNKKTCSLTKTSKLKPGMILEGRKNSYIVDRIEKLETVNRFFYNVYIGERDFYYVEDIRIKSDIS</sequence>
<proteinExistence type="predicted"/>
<name>A0A8S5P792_9CAUD</name>
<protein>
    <submittedName>
        <fullName evidence="1">Hint module</fullName>
    </submittedName>
</protein>
<reference evidence="1" key="1">
    <citation type="journal article" date="2021" name="Proc. Natl. Acad. Sci. U.S.A.">
        <title>A Catalog of Tens of Thousands of Viruses from Human Metagenomes Reveals Hidden Associations with Chronic Diseases.</title>
        <authorList>
            <person name="Tisza M.J."/>
            <person name="Buck C.B."/>
        </authorList>
    </citation>
    <scope>NUCLEOTIDE SEQUENCE</scope>
    <source>
        <strain evidence="1">CttEB8</strain>
    </source>
</reference>
<organism evidence="1">
    <name type="scientific">Herelleviridae sp. cttEB8</name>
    <dbReference type="NCBI Taxonomy" id="2825832"/>
    <lineage>
        <taxon>Viruses</taxon>
        <taxon>Duplodnaviria</taxon>
        <taxon>Heunggongvirae</taxon>
        <taxon>Uroviricota</taxon>
        <taxon>Caudoviricetes</taxon>
        <taxon>Herelleviridae</taxon>
    </lineage>
</organism>
<accession>A0A8S5P792</accession>
<evidence type="ECO:0000313" key="1">
    <source>
        <dbReference type="EMBL" id="DAE02299.1"/>
    </source>
</evidence>